<evidence type="ECO:0000313" key="3">
    <source>
        <dbReference type="Proteomes" id="UP000091820"/>
    </source>
</evidence>
<sequence length="69" mass="7950">MDMLQSPVSTCRNGQLLSCVHEKYEINISFGLARKLYKAKRQRSHQVKHMPLLRPSKSSSKNSSLDRSF</sequence>
<feature type="region of interest" description="Disordered" evidence="1">
    <location>
        <begin position="41"/>
        <end position="69"/>
    </location>
</feature>
<organism evidence="2 3">
    <name type="scientific">Glossina brevipalpis</name>
    <dbReference type="NCBI Taxonomy" id="37001"/>
    <lineage>
        <taxon>Eukaryota</taxon>
        <taxon>Metazoa</taxon>
        <taxon>Ecdysozoa</taxon>
        <taxon>Arthropoda</taxon>
        <taxon>Hexapoda</taxon>
        <taxon>Insecta</taxon>
        <taxon>Pterygota</taxon>
        <taxon>Neoptera</taxon>
        <taxon>Endopterygota</taxon>
        <taxon>Diptera</taxon>
        <taxon>Brachycera</taxon>
        <taxon>Muscomorpha</taxon>
        <taxon>Hippoboscoidea</taxon>
        <taxon>Glossinidae</taxon>
        <taxon>Glossina</taxon>
    </lineage>
</organism>
<reference evidence="2" key="2">
    <citation type="submission" date="2020-05" db="UniProtKB">
        <authorList>
            <consortium name="EnsemblMetazoa"/>
        </authorList>
    </citation>
    <scope>IDENTIFICATION</scope>
    <source>
        <strain evidence="2">IAEA</strain>
    </source>
</reference>
<dbReference type="Proteomes" id="UP000091820">
    <property type="component" value="Unassembled WGS sequence"/>
</dbReference>
<accession>A0A1A9WXU8</accession>
<dbReference type="VEuPathDB" id="VectorBase:GBRI036596"/>
<dbReference type="EnsemblMetazoa" id="GBRI036596-RA">
    <property type="protein sequence ID" value="GBRI036596-PA"/>
    <property type="gene ID" value="GBRI036596"/>
</dbReference>
<proteinExistence type="predicted"/>
<feature type="compositionally biased region" description="Low complexity" evidence="1">
    <location>
        <begin position="52"/>
        <end position="69"/>
    </location>
</feature>
<name>A0A1A9WXU8_9MUSC</name>
<protein>
    <submittedName>
        <fullName evidence="2">Uncharacterized protein</fullName>
    </submittedName>
</protein>
<evidence type="ECO:0000313" key="2">
    <source>
        <dbReference type="EnsemblMetazoa" id="GBRI036596-PA"/>
    </source>
</evidence>
<dbReference type="AlphaFoldDB" id="A0A1A9WXU8"/>
<evidence type="ECO:0000256" key="1">
    <source>
        <dbReference type="SAM" id="MobiDB-lite"/>
    </source>
</evidence>
<keyword evidence="3" id="KW-1185">Reference proteome</keyword>
<reference evidence="3" key="1">
    <citation type="submission" date="2014-03" db="EMBL/GenBank/DDBJ databases">
        <authorList>
            <person name="Aksoy S."/>
            <person name="Warren W."/>
            <person name="Wilson R.K."/>
        </authorList>
    </citation>
    <scope>NUCLEOTIDE SEQUENCE [LARGE SCALE GENOMIC DNA]</scope>
    <source>
        <strain evidence="3">IAEA</strain>
    </source>
</reference>